<proteinExistence type="predicted"/>
<name>A0ABV8SAP5_9BACL</name>
<dbReference type="RefSeq" id="WP_204602845.1">
    <property type="nucleotide sequence ID" value="NZ_JBHSED010000013.1"/>
</dbReference>
<dbReference type="Proteomes" id="UP001595755">
    <property type="component" value="Unassembled WGS sequence"/>
</dbReference>
<evidence type="ECO:0000259" key="1">
    <source>
        <dbReference type="Pfam" id="PF00535"/>
    </source>
</evidence>
<dbReference type="Gene3D" id="1.25.40.10">
    <property type="entry name" value="Tetratricopeptide repeat domain"/>
    <property type="match status" value="1"/>
</dbReference>
<evidence type="ECO:0000313" key="2">
    <source>
        <dbReference type="EMBL" id="MFC4303434.1"/>
    </source>
</evidence>
<keyword evidence="2" id="KW-0328">Glycosyltransferase</keyword>
<dbReference type="InterPro" id="IPR029044">
    <property type="entry name" value="Nucleotide-diphossugar_trans"/>
</dbReference>
<dbReference type="GO" id="GO:0016757">
    <property type="term" value="F:glycosyltransferase activity"/>
    <property type="evidence" value="ECO:0007669"/>
    <property type="project" value="UniProtKB-KW"/>
</dbReference>
<protein>
    <submittedName>
        <fullName evidence="2">Glycosyltransferase</fullName>
        <ecNumber evidence="2">2.4.-.-</ecNumber>
    </submittedName>
</protein>
<dbReference type="InterPro" id="IPR011990">
    <property type="entry name" value="TPR-like_helical_dom_sf"/>
</dbReference>
<dbReference type="CDD" id="cd02511">
    <property type="entry name" value="Beta4Glucosyltransferase"/>
    <property type="match status" value="1"/>
</dbReference>
<feature type="domain" description="Glycosyltransferase 2-like" evidence="1">
    <location>
        <begin position="6"/>
        <end position="138"/>
    </location>
</feature>
<organism evidence="2 3">
    <name type="scientific">Cohnella boryungensis</name>
    <dbReference type="NCBI Taxonomy" id="768479"/>
    <lineage>
        <taxon>Bacteria</taxon>
        <taxon>Bacillati</taxon>
        <taxon>Bacillota</taxon>
        <taxon>Bacilli</taxon>
        <taxon>Bacillales</taxon>
        <taxon>Paenibacillaceae</taxon>
        <taxon>Cohnella</taxon>
    </lineage>
</organism>
<sequence>MSKLALVMITLNEEAKIGRCIESAAPYVDEIVVADTGSTDRTREIALELGAKVFTYVWENDFSAARNYAISKSSADWILVMDADEWIEALDVSGVSEFIQKTGGVGRIEIKSIFKDSDIQHTASDYISRLFPRSLRYKGRIHEQLNTSLPRYNVPILVGHDGYFSQRKSDRNVPLLLLELQDHPDDPYYLYQLAKEYSGLDNGAESRNYFSKAYAALQGMERFAPNVVTEYIYLLMKLKDYEAVLGILQREHAWLRRFPDYHFACGVFYLDLVLSNPAQYMEYLPRIERSYRLCLEVGETELYDSVKGTGSYAALYNLGNYYEVLGKAEQAIQCYRNSAAMGYSKAGQRLIEMNEE</sequence>
<dbReference type="Pfam" id="PF00535">
    <property type="entry name" value="Glycos_transf_2"/>
    <property type="match status" value="1"/>
</dbReference>
<dbReference type="Gene3D" id="3.90.550.10">
    <property type="entry name" value="Spore Coat Polysaccharide Biosynthesis Protein SpsA, Chain A"/>
    <property type="match status" value="1"/>
</dbReference>
<keyword evidence="2" id="KW-0808">Transferase</keyword>
<dbReference type="SMART" id="SM00028">
    <property type="entry name" value="TPR"/>
    <property type="match status" value="2"/>
</dbReference>
<dbReference type="PANTHER" id="PTHR43630:SF2">
    <property type="entry name" value="GLYCOSYLTRANSFERASE"/>
    <property type="match status" value="1"/>
</dbReference>
<accession>A0ABV8SAP5</accession>
<dbReference type="EMBL" id="JBHSED010000013">
    <property type="protein sequence ID" value="MFC4303434.1"/>
    <property type="molecule type" value="Genomic_DNA"/>
</dbReference>
<dbReference type="PANTHER" id="PTHR43630">
    <property type="entry name" value="POLY-BETA-1,6-N-ACETYL-D-GLUCOSAMINE SYNTHASE"/>
    <property type="match status" value="1"/>
</dbReference>
<dbReference type="InterPro" id="IPR001173">
    <property type="entry name" value="Glyco_trans_2-like"/>
</dbReference>
<keyword evidence="3" id="KW-1185">Reference proteome</keyword>
<evidence type="ECO:0000313" key="3">
    <source>
        <dbReference type="Proteomes" id="UP001595755"/>
    </source>
</evidence>
<dbReference type="SUPFAM" id="SSF48452">
    <property type="entry name" value="TPR-like"/>
    <property type="match status" value="1"/>
</dbReference>
<reference evidence="3" key="1">
    <citation type="journal article" date="2019" name="Int. J. Syst. Evol. Microbiol.">
        <title>The Global Catalogue of Microorganisms (GCM) 10K type strain sequencing project: providing services to taxonomists for standard genome sequencing and annotation.</title>
        <authorList>
            <consortium name="The Broad Institute Genomics Platform"/>
            <consortium name="The Broad Institute Genome Sequencing Center for Infectious Disease"/>
            <person name="Wu L."/>
            <person name="Ma J."/>
        </authorList>
    </citation>
    <scope>NUCLEOTIDE SEQUENCE [LARGE SCALE GENOMIC DNA]</scope>
    <source>
        <strain evidence="3">CGMCC 4.1641</strain>
    </source>
</reference>
<comment type="caution">
    <text evidence="2">The sequence shown here is derived from an EMBL/GenBank/DDBJ whole genome shotgun (WGS) entry which is preliminary data.</text>
</comment>
<gene>
    <name evidence="2" type="ORF">ACFO1S_08215</name>
</gene>
<dbReference type="SUPFAM" id="SSF53448">
    <property type="entry name" value="Nucleotide-diphospho-sugar transferases"/>
    <property type="match status" value="1"/>
</dbReference>
<dbReference type="InterPro" id="IPR019734">
    <property type="entry name" value="TPR_rpt"/>
</dbReference>
<dbReference type="EC" id="2.4.-.-" evidence="2"/>